<dbReference type="Proteomes" id="UP001150266">
    <property type="component" value="Unassembled WGS sequence"/>
</dbReference>
<proteinExistence type="predicted"/>
<evidence type="ECO:0000313" key="3">
    <source>
        <dbReference type="Proteomes" id="UP001150266"/>
    </source>
</evidence>
<protein>
    <submittedName>
        <fullName evidence="2">Uncharacterized protein</fullName>
    </submittedName>
</protein>
<name>A0A9W9AWB3_9AGAR</name>
<reference evidence="2" key="1">
    <citation type="submission" date="2022-08" db="EMBL/GenBank/DDBJ databases">
        <title>A Global Phylogenomic Analysis of the Shiitake Genus Lentinula.</title>
        <authorList>
            <consortium name="DOE Joint Genome Institute"/>
            <person name="Sierra-Patev S."/>
            <person name="Min B."/>
            <person name="Naranjo-Ortiz M."/>
            <person name="Looney B."/>
            <person name="Konkel Z."/>
            <person name="Slot J.C."/>
            <person name="Sakamoto Y."/>
            <person name="Steenwyk J.L."/>
            <person name="Rokas A."/>
            <person name="Carro J."/>
            <person name="Camarero S."/>
            <person name="Ferreira P."/>
            <person name="Molpeceres G."/>
            <person name="Ruiz-Duenas F.J."/>
            <person name="Serrano A."/>
            <person name="Henrissat B."/>
            <person name="Drula E."/>
            <person name="Hughes K.W."/>
            <person name="Mata J.L."/>
            <person name="Ishikawa N.K."/>
            <person name="Vargas-Isla R."/>
            <person name="Ushijima S."/>
            <person name="Smith C.A."/>
            <person name="Ahrendt S."/>
            <person name="Andreopoulos W."/>
            <person name="He G."/>
            <person name="Labutti K."/>
            <person name="Lipzen A."/>
            <person name="Ng V."/>
            <person name="Riley R."/>
            <person name="Sandor L."/>
            <person name="Barry K."/>
            <person name="Martinez A.T."/>
            <person name="Xiao Y."/>
            <person name="Gibbons J.G."/>
            <person name="Terashima K."/>
            <person name="Grigoriev I.V."/>
            <person name="Hibbett D.S."/>
        </authorList>
    </citation>
    <scope>NUCLEOTIDE SEQUENCE</scope>
    <source>
        <strain evidence="2">JLM2183</strain>
    </source>
</reference>
<sequence length="193" mass="22031">MRSTFNASLYIFPILRHLAQAIPHPCLLSLFDIVTSLNSPVLVNRFRTPAHNLAFFAYQSRRICFSTSFSLRLLPIKSIQPYPYCHSVFALQILFFVQLINHLSHSASCTFLLIVLDGLACVAWKLGGCPLQIVKKRVWSLDAVEEEAPTRSTKPERCIRYAVVEIIALFTRHRQSSSLIQQTLVTSIRQRSR</sequence>
<feature type="chain" id="PRO_5040998503" evidence="1">
    <location>
        <begin position="22"/>
        <end position="193"/>
    </location>
</feature>
<keyword evidence="1" id="KW-0732">Signal</keyword>
<gene>
    <name evidence="2" type="ORF">J3R30DRAFT_46890</name>
</gene>
<evidence type="ECO:0000313" key="2">
    <source>
        <dbReference type="EMBL" id="KAJ4490206.1"/>
    </source>
</evidence>
<organism evidence="2 3">
    <name type="scientific">Lentinula aciculospora</name>
    <dbReference type="NCBI Taxonomy" id="153920"/>
    <lineage>
        <taxon>Eukaryota</taxon>
        <taxon>Fungi</taxon>
        <taxon>Dikarya</taxon>
        <taxon>Basidiomycota</taxon>
        <taxon>Agaricomycotina</taxon>
        <taxon>Agaricomycetes</taxon>
        <taxon>Agaricomycetidae</taxon>
        <taxon>Agaricales</taxon>
        <taxon>Marasmiineae</taxon>
        <taxon>Omphalotaceae</taxon>
        <taxon>Lentinula</taxon>
    </lineage>
</organism>
<dbReference type="EMBL" id="JAOTPV010000001">
    <property type="protein sequence ID" value="KAJ4490206.1"/>
    <property type="molecule type" value="Genomic_DNA"/>
</dbReference>
<evidence type="ECO:0000256" key="1">
    <source>
        <dbReference type="SAM" id="SignalP"/>
    </source>
</evidence>
<dbReference type="AlphaFoldDB" id="A0A9W9AWB3"/>
<keyword evidence="3" id="KW-1185">Reference proteome</keyword>
<feature type="signal peptide" evidence="1">
    <location>
        <begin position="1"/>
        <end position="21"/>
    </location>
</feature>
<comment type="caution">
    <text evidence="2">The sequence shown here is derived from an EMBL/GenBank/DDBJ whole genome shotgun (WGS) entry which is preliminary data.</text>
</comment>
<accession>A0A9W9AWB3</accession>